<dbReference type="Pfam" id="PF06094">
    <property type="entry name" value="GGACT"/>
    <property type="match status" value="1"/>
</dbReference>
<dbReference type="Proteomes" id="UP000590442">
    <property type="component" value="Unassembled WGS sequence"/>
</dbReference>
<dbReference type="RefSeq" id="WP_167963928.1">
    <property type="nucleotide sequence ID" value="NZ_JAATJJ010000001.1"/>
</dbReference>
<comment type="caution">
    <text evidence="2">The sequence shown here is derived from an EMBL/GenBank/DDBJ whole genome shotgun (WGS) entry which is preliminary data.</text>
</comment>
<organism evidence="2 3">
    <name type="scientific">Saonia flava</name>
    <dbReference type="NCBI Taxonomy" id="523696"/>
    <lineage>
        <taxon>Bacteria</taxon>
        <taxon>Pseudomonadati</taxon>
        <taxon>Bacteroidota</taxon>
        <taxon>Flavobacteriia</taxon>
        <taxon>Flavobacteriales</taxon>
        <taxon>Flavobacteriaceae</taxon>
        <taxon>Saonia</taxon>
    </lineage>
</organism>
<dbReference type="InterPro" id="IPR009288">
    <property type="entry name" value="AIG2-like_dom"/>
</dbReference>
<evidence type="ECO:0000313" key="3">
    <source>
        <dbReference type="Proteomes" id="UP000590442"/>
    </source>
</evidence>
<reference evidence="2 3" key="1">
    <citation type="submission" date="2020-03" db="EMBL/GenBank/DDBJ databases">
        <title>Genomic Encyclopedia of Type Strains, Phase IV (KMG-IV): sequencing the most valuable type-strain genomes for metagenomic binning, comparative biology and taxonomic classification.</title>
        <authorList>
            <person name="Goeker M."/>
        </authorList>
    </citation>
    <scope>NUCLEOTIDE SEQUENCE [LARGE SCALE GENOMIC DNA]</scope>
    <source>
        <strain evidence="2 3">DSM 29762</strain>
    </source>
</reference>
<dbReference type="Gene3D" id="3.10.490.10">
    <property type="entry name" value="Gamma-glutamyl cyclotransferase-like"/>
    <property type="match status" value="1"/>
</dbReference>
<dbReference type="GO" id="GO:0016740">
    <property type="term" value="F:transferase activity"/>
    <property type="evidence" value="ECO:0007669"/>
    <property type="project" value="UniProtKB-KW"/>
</dbReference>
<evidence type="ECO:0000259" key="1">
    <source>
        <dbReference type="Pfam" id="PF06094"/>
    </source>
</evidence>
<sequence length="105" mass="12287">MKISEFLFTYGTLQDPQVQHYIYGRILDGKPDFLLGHKRLKNAVYGKYPLVVKTNHENDSVPGMVYYISYEELLKTDVYETNAYRREKATLKSGIDAWVYVENLD</sequence>
<protein>
    <submittedName>
        <fullName evidence="2">Gamma-glutamylcyclotransferase (GGCT)/AIG2-like uncharacterized protein YtfP</fullName>
    </submittedName>
</protein>
<dbReference type="AlphaFoldDB" id="A0A846QYR9"/>
<feature type="domain" description="Gamma-glutamylcyclotransferase AIG2-like" evidence="1">
    <location>
        <begin position="7"/>
        <end position="101"/>
    </location>
</feature>
<keyword evidence="3" id="KW-1185">Reference proteome</keyword>
<keyword evidence="2" id="KW-0808">Transferase</keyword>
<dbReference type="CDD" id="cd06661">
    <property type="entry name" value="GGCT_like"/>
    <property type="match status" value="1"/>
</dbReference>
<proteinExistence type="predicted"/>
<dbReference type="InterPro" id="IPR036568">
    <property type="entry name" value="GGCT-like_sf"/>
</dbReference>
<dbReference type="SUPFAM" id="SSF110857">
    <property type="entry name" value="Gamma-glutamyl cyclotransferase-like"/>
    <property type="match status" value="1"/>
</dbReference>
<dbReference type="EMBL" id="JAATJJ010000001">
    <property type="protein sequence ID" value="NJB71792.1"/>
    <property type="molecule type" value="Genomic_DNA"/>
</dbReference>
<accession>A0A846QYR9</accession>
<gene>
    <name evidence="2" type="ORF">GGR42_002254</name>
</gene>
<name>A0A846QYR9_9FLAO</name>
<dbReference type="InterPro" id="IPR013024">
    <property type="entry name" value="GGCT-like"/>
</dbReference>
<evidence type="ECO:0000313" key="2">
    <source>
        <dbReference type="EMBL" id="NJB71792.1"/>
    </source>
</evidence>